<protein>
    <recommendedName>
        <fullName evidence="2">Apea-like HEPN domain-containing protein</fullName>
    </recommendedName>
</protein>
<dbReference type="EMBL" id="LT598653">
    <property type="protein sequence ID" value="SBV33198.1"/>
    <property type="molecule type" value="Genomic_DNA"/>
</dbReference>
<evidence type="ECO:0008006" key="2">
    <source>
        <dbReference type="Google" id="ProtNLM"/>
    </source>
</evidence>
<dbReference type="RefSeq" id="WP_295318875.1">
    <property type="nucleotide sequence ID" value="NZ_LT598653.1"/>
</dbReference>
<proteinExistence type="predicted"/>
<dbReference type="AlphaFoldDB" id="A0A1Y5PT75"/>
<sequence>MKIEDAKDRLREIYIGYGFEERPMAKGELCFFDKRRDYPVLAISADEIKEFAEVADDLAAIEIGPVETCVLGPSLREQWLEPLDAYRGPIFGFAERERTIRFGDGQAGNPFIEIGAPSALFRNFYRDKGQQFPFFQERLMRRIGIARSGSTDMFRGMLTVRVCNLTENWDAASLERSQEMIESCLFDLTYLKNMALSLRSSWPMTMAERRRERQLRFDRLVSGDEFPLKNVVYDGAVTKFYQRAVSSDDAYTSFISFYHILEYYFVSVSDNRLYNRLERIVNDPAFSARQKQLDRIIASVDEHGRESDETEMLKGVLLEFVDEGDLLRFIEKYEDRPASKIYTEKTTCFGYEIDKMNLKAGHIFGPIAKRIKTIRNALVHSSDRYERKERYVPGEEASRVLMRELPLLRFLAEKVIIATARIG</sequence>
<accession>A0A1Y5PT75</accession>
<gene>
    <name evidence="1" type="ORF">SPPYR_2077</name>
</gene>
<dbReference type="KEGG" id="sphu:SPPYR_2077"/>
<name>A0A1Y5PT75_9SPHN</name>
<organism evidence="1">
    <name type="scientific">uncultured Sphingopyxis sp</name>
    <dbReference type="NCBI Taxonomy" id="310581"/>
    <lineage>
        <taxon>Bacteria</taxon>
        <taxon>Pseudomonadati</taxon>
        <taxon>Pseudomonadota</taxon>
        <taxon>Alphaproteobacteria</taxon>
        <taxon>Sphingomonadales</taxon>
        <taxon>Sphingomonadaceae</taxon>
        <taxon>Sphingopyxis</taxon>
        <taxon>environmental samples</taxon>
    </lineage>
</organism>
<evidence type="ECO:0000313" key="1">
    <source>
        <dbReference type="EMBL" id="SBV33198.1"/>
    </source>
</evidence>
<reference evidence="1" key="1">
    <citation type="submission" date="2016-03" db="EMBL/GenBank/DDBJ databases">
        <authorList>
            <person name="Ploux O."/>
        </authorList>
    </citation>
    <scope>NUCLEOTIDE SEQUENCE</scope>
    <source>
        <strain evidence="1">UC10</strain>
    </source>
</reference>